<dbReference type="FunFam" id="3.30.70.660:FF:000015">
    <property type="entry name" value="tRNA pseudouridine synthase"/>
    <property type="match status" value="1"/>
</dbReference>
<dbReference type="Pfam" id="PF01416">
    <property type="entry name" value="PseudoU_synth_1"/>
    <property type="match status" value="1"/>
</dbReference>
<evidence type="ECO:0000256" key="1">
    <source>
        <dbReference type="ARBA" id="ARBA00009375"/>
    </source>
</evidence>
<evidence type="ECO:0000313" key="7">
    <source>
        <dbReference type="EMBL" id="EAY11772.1"/>
    </source>
</evidence>
<name>A2E6F9_TRIV3</name>
<evidence type="ECO:0000256" key="5">
    <source>
        <dbReference type="RuleBase" id="RU003792"/>
    </source>
</evidence>
<dbReference type="Proteomes" id="UP000001542">
    <property type="component" value="Unassembled WGS sequence"/>
</dbReference>
<dbReference type="Gene3D" id="3.30.70.580">
    <property type="entry name" value="Pseudouridine synthase I, catalytic domain, N-terminal subdomain"/>
    <property type="match status" value="1"/>
</dbReference>
<dbReference type="STRING" id="5722.A2E6F9"/>
<dbReference type="VEuPathDB" id="TrichDB:TVAG_106670"/>
<dbReference type="AlphaFoldDB" id="A2E6F9"/>
<reference evidence="7" key="2">
    <citation type="journal article" date="2007" name="Science">
        <title>Draft genome sequence of the sexually transmitted pathogen Trichomonas vaginalis.</title>
        <authorList>
            <person name="Carlton J.M."/>
            <person name="Hirt R.P."/>
            <person name="Silva J.C."/>
            <person name="Delcher A.L."/>
            <person name="Schatz M."/>
            <person name="Zhao Q."/>
            <person name="Wortman J.R."/>
            <person name="Bidwell S.L."/>
            <person name="Alsmark U.C.M."/>
            <person name="Besteiro S."/>
            <person name="Sicheritz-Ponten T."/>
            <person name="Noel C.J."/>
            <person name="Dacks J.B."/>
            <person name="Foster P.G."/>
            <person name="Simillion C."/>
            <person name="Van de Peer Y."/>
            <person name="Miranda-Saavedra D."/>
            <person name="Barton G.J."/>
            <person name="Westrop G.D."/>
            <person name="Mueller S."/>
            <person name="Dessi D."/>
            <person name="Fiori P.L."/>
            <person name="Ren Q."/>
            <person name="Paulsen I."/>
            <person name="Zhang H."/>
            <person name="Bastida-Corcuera F.D."/>
            <person name="Simoes-Barbosa A."/>
            <person name="Brown M.T."/>
            <person name="Hayes R.D."/>
            <person name="Mukherjee M."/>
            <person name="Okumura C.Y."/>
            <person name="Schneider R."/>
            <person name="Smith A.J."/>
            <person name="Vanacova S."/>
            <person name="Villalvazo M."/>
            <person name="Haas B.J."/>
            <person name="Pertea M."/>
            <person name="Feldblyum T.V."/>
            <person name="Utterback T.R."/>
            <person name="Shu C.L."/>
            <person name="Osoegawa K."/>
            <person name="de Jong P.J."/>
            <person name="Hrdy I."/>
            <person name="Horvathova L."/>
            <person name="Zubacova Z."/>
            <person name="Dolezal P."/>
            <person name="Malik S.B."/>
            <person name="Logsdon J.M. Jr."/>
            <person name="Henze K."/>
            <person name="Gupta A."/>
            <person name="Wang C.C."/>
            <person name="Dunne R.L."/>
            <person name="Upcroft J.A."/>
            <person name="Upcroft P."/>
            <person name="White O."/>
            <person name="Salzberg S.L."/>
            <person name="Tang P."/>
            <person name="Chiu C.-H."/>
            <person name="Lee Y.-S."/>
            <person name="Embley T.M."/>
            <person name="Coombs G.H."/>
            <person name="Mottram J.C."/>
            <person name="Tachezy J."/>
            <person name="Fraser-Liggett C.M."/>
            <person name="Johnson P.J."/>
        </authorList>
    </citation>
    <scope>NUCLEOTIDE SEQUENCE [LARGE SCALE GENOMIC DNA]</scope>
    <source>
        <strain evidence="7">G3</strain>
    </source>
</reference>
<evidence type="ECO:0000256" key="4">
    <source>
        <dbReference type="ARBA" id="ARBA00036943"/>
    </source>
</evidence>
<dbReference type="InterPro" id="IPR020097">
    <property type="entry name" value="PsdUridine_synth_TruA_a/b_dom"/>
</dbReference>
<keyword evidence="3 5" id="KW-0413">Isomerase</keyword>
<dbReference type="KEGG" id="tva:4769730"/>
<evidence type="ECO:0000256" key="3">
    <source>
        <dbReference type="ARBA" id="ARBA00023235"/>
    </source>
</evidence>
<dbReference type="EMBL" id="DS113313">
    <property type="protein sequence ID" value="EAY11772.1"/>
    <property type="molecule type" value="Genomic_DNA"/>
</dbReference>
<organism evidence="7 8">
    <name type="scientific">Trichomonas vaginalis (strain ATCC PRA-98 / G3)</name>
    <dbReference type="NCBI Taxonomy" id="412133"/>
    <lineage>
        <taxon>Eukaryota</taxon>
        <taxon>Metamonada</taxon>
        <taxon>Parabasalia</taxon>
        <taxon>Trichomonadida</taxon>
        <taxon>Trichomonadidae</taxon>
        <taxon>Trichomonas</taxon>
    </lineage>
</organism>
<dbReference type="FunFam" id="3.30.70.580:FF:000002">
    <property type="entry name" value="tRNA pseudouridine synthase"/>
    <property type="match status" value="1"/>
</dbReference>
<evidence type="ECO:0000259" key="6">
    <source>
        <dbReference type="Pfam" id="PF01416"/>
    </source>
</evidence>
<dbReference type="OrthoDB" id="10256309at2759"/>
<dbReference type="Gene3D" id="3.30.70.660">
    <property type="entry name" value="Pseudouridine synthase I, catalytic domain, C-terminal subdomain"/>
    <property type="match status" value="1"/>
</dbReference>
<keyword evidence="8" id="KW-1185">Reference proteome</keyword>
<dbReference type="GO" id="GO:0005634">
    <property type="term" value="C:nucleus"/>
    <property type="evidence" value="ECO:0000318"/>
    <property type="project" value="GO_Central"/>
</dbReference>
<evidence type="ECO:0000313" key="8">
    <source>
        <dbReference type="Proteomes" id="UP000001542"/>
    </source>
</evidence>
<dbReference type="InParanoid" id="A2E6F9"/>
<dbReference type="SUPFAM" id="SSF55120">
    <property type="entry name" value="Pseudouridine synthase"/>
    <property type="match status" value="1"/>
</dbReference>
<dbReference type="InterPro" id="IPR020103">
    <property type="entry name" value="PsdUridine_synth_cat_dom_sf"/>
</dbReference>
<dbReference type="RefSeq" id="XP_001323995.1">
    <property type="nucleotide sequence ID" value="XM_001323960.1"/>
</dbReference>
<comment type="catalytic activity">
    <reaction evidence="4">
        <text>a uridine in tRNA = a pseudouridine in tRNA</text>
        <dbReference type="Rhea" id="RHEA:54572"/>
        <dbReference type="Rhea" id="RHEA-COMP:13339"/>
        <dbReference type="Rhea" id="RHEA-COMP:13934"/>
        <dbReference type="ChEBI" id="CHEBI:65314"/>
        <dbReference type="ChEBI" id="CHEBI:65315"/>
    </reaction>
</comment>
<dbReference type="PANTHER" id="PTHR11142:SF4">
    <property type="entry name" value="PSEUDOURIDYLATE SYNTHASE 1 HOMOLOG"/>
    <property type="match status" value="1"/>
</dbReference>
<comment type="similarity">
    <text evidence="1 5">Belongs to the tRNA pseudouridine synthase TruA family.</text>
</comment>
<dbReference type="OMA" id="CDARTYT"/>
<accession>A2E6F9</accession>
<keyword evidence="2 5" id="KW-0819">tRNA processing</keyword>
<dbReference type="eggNOG" id="KOG2553">
    <property type="taxonomic scope" value="Eukaryota"/>
</dbReference>
<protein>
    <recommendedName>
        <fullName evidence="5">tRNA pseudouridine synthase</fullName>
        <ecNumber evidence="5">5.4.99.12</ecNumber>
    </recommendedName>
</protein>
<dbReference type="InterPro" id="IPR020095">
    <property type="entry name" value="PsdUridine_synth_TruA_C"/>
</dbReference>
<dbReference type="GO" id="GO:1990481">
    <property type="term" value="P:mRNA pseudouridine synthesis"/>
    <property type="evidence" value="ECO:0000318"/>
    <property type="project" value="GO_Central"/>
</dbReference>
<dbReference type="EC" id="5.4.99.12" evidence="5"/>
<dbReference type="SMR" id="A2E6F9"/>
<dbReference type="GO" id="GO:0031119">
    <property type="term" value="P:tRNA pseudouridine synthesis"/>
    <property type="evidence" value="ECO:0000318"/>
    <property type="project" value="GO_Central"/>
</dbReference>
<sequence length="346" mass="40127">MGGIFSFIHKEVQLTTPLPESNRYLITKKPACVVIYFRYIGTGYHGLQYNEKVRTIDSDLFEGLEKSGILPEGSYKRRGKIAWNEASRTDAGVHACGQLICFKSYEICDMECSQIPELINKNLPSDSTIKIMSCLCTNSPFPVKDFATHRKYNYLLPLHVFSSTDPDHLDYLRQKICPLFIGQHNFHNYTNGTPKTYKGAQRFITDFTFGDVFTINGEEYVLFYIRGISFMLNQIRKMISMVTAASFNQVTPEEVSRSLTEETCRIQLLPGDGLFLDQIEYEEYMSKLKHPNPNNDIEFRAWRPVIEEWKQKVLFPHIAQTIKKTDVFRSWQKNCLLQFPVQFVKE</sequence>
<evidence type="ECO:0000256" key="2">
    <source>
        <dbReference type="ARBA" id="ARBA00022694"/>
    </source>
</evidence>
<dbReference type="GO" id="GO:0160147">
    <property type="term" value="F:tRNA pseudouridine(38-40) synthase activity"/>
    <property type="evidence" value="ECO:0007669"/>
    <property type="project" value="UniProtKB-EC"/>
</dbReference>
<dbReference type="GO" id="GO:0009982">
    <property type="term" value="F:pseudouridine synthase activity"/>
    <property type="evidence" value="ECO:0000318"/>
    <property type="project" value="GO_Central"/>
</dbReference>
<gene>
    <name evidence="7" type="ORF">TVAG_106670</name>
</gene>
<dbReference type="VEuPathDB" id="TrichDB:TVAGG3_0040190"/>
<dbReference type="GO" id="GO:0003723">
    <property type="term" value="F:RNA binding"/>
    <property type="evidence" value="ECO:0007669"/>
    <property type="project" value="InterPro"/>
</dbReference>
<proteinExistence type="inferred from homology"/>
<dbReference type="PANTHER" id="PTHR11142">
    <property type="entry name" value="PSEUDOURIDYLATE SYNTHASE"/>
    <property type="match status" value="1"/>
</dbReference>
<dbReference type="InterPro" id="IPR001406">
    <property type="entry name" value="PsdUridine_synth_TruA"/>
</dbReference>
<comment type="catalytic activity">
    <reaction evidence="5">
        <text>uridine(38/39/40) in tRNA = pseudouridine(38/39/40) in tRNA</text>
        <dbReference type="Rhea" id="RHEA:22376"/>
        <dbReference type="Rhea" id="RHEA-COMP:10085"/>
        <dbReference type="Rhea" id="RHEA-COMP:10087"/>
        <dbReference type="ChEBI" id="CHEBI:65314"/>
        <dbReference type="ChEBI" id="CHEBI:65315"/>
        <dbReference type="EC" id="5.4.99.12"/>
    </reaction>
</comment>
<reference evidence="7" key="1">
    <citation type="submission" date="2006-10" db="EMBL/GenBank/DDBJ databases">
        <authorList>
            <person name="Amadeo P."/>
            <person name="Zhao Q."/>
            <person name="Wortman J."/>
            <person name="Fraser-Liggett C."/>
            <person name="Carlton J."/>
        </authorList>
    </citation>
    <scope>NUCLEOTIDE SEQUENCE</scope>
    <source>
        <strain evidence="7">G3</strain>
    </source>
</reference>
<dbReference type="InterPro" id="IPR020094">
    <property type="entry name" value="TruA/RsuA/RluB/E/F_N"/>
</dbReference>
<dbReference type="FunCoup" id="A2E6F9">
    <property type="interactions" value="707"/>
</dbReference>
<feature type="domain" description="Pseudouridine synthase I TruA alpha/beta" evidence="6">
    <location>
        <begin position="178"/>
        <end position="282"/>
    </location>
</feature>